<dbReference type="AlphaFoldDB" id="A0A1T4SPK8"/>
<reference evidence="2" key="1">
    <citation type="submission" date="2017-02" db="EMBL/GenBank/DDBJ databases">
        <authorList>
            <person name="Varghese N."/>
            <person name="Submissions S."/>
        </authorList>
    </citation>
    <scope>NUCLEOTIDE SEQUENCE [LARGE SCALE GENOMIC DNA]</scope>
    <source>
        <strain evidence="2">DSM 22224</strain>
    </source>
</reference>
<protein>
    <submittedName>
        <fullName evidence="1">Uncharacterized protein</fullName>
    </submittedName>
</protein>
<proteinExistence type="predicted"/>
<dbReference type="RefSeq" id="WP_078670589.1">
    <property type="nucleotide sequence ID" value="NZ_FUWZ01000003.1"/>
</dbReference>
<organism evidence="1 2">
    <name type="scientific">Chitinophaga eiseniae</name>
    <dbReference type="NCBI Taxonomy" id="634771"/>
    <lineage>
        <taxon>Bacteria</taxon>
        <taxon>Pseudomonadati</taxon>
        <taxon>Bacteroidota</taxon>
        <taxon>Chitinophagia</taxon>
        <taxon>Chitinophagales</taxon>
        <taxon>Chitinophagaceae</taxon>
        <taxon>Chitinophaga</taxon>
    </lineage>
</organism>
<evidence type="ECO:0000313" key="2">
    <source>
        <dbReference type="Proteomes" id="UP000190367"/>
    </source>
</evidence>
<dbReference type="EMBL" id="FUWZ01000003">
    <property type="protein sequence ID" value="SKA30107.1"/>
    <property type="molecule type" value="Genomic_DNA"/>
</dbReference>
<keyword evidence="2" id="KW-1185">Reference proteome</keyword>
<dbReference type="Proteomes" id="UP000190367">
    <property type="component" value="Unassembled WGS sequence"/>
</dbReference>
<evidence type="ECO:0000313" key="1">
    <source>
        <dbReference type="EMBL" id="SKA30107.1"/>
    </source>
</evidence>
<gene>
    <name evidence="1" type="ORF">SAMN04488128_103223</name>
</gene>
<sequence>MANYPKTTRIKMHLGLLLVDTDLTVYDDNYNRTGRLFYLEVVDPKMKFTFIKKSDGEPFELANGDVPNNLERDLLSQLEILFRTDKHLFEQTQLPL</sequence>
<name>A0A1T4SPK8_9BACT</name>
<accession>A0A1T4SPK8</accession>